<dbReference type="AlphaFoldDB" id="A0A420EDT9"/>
<accession>A0A420EDT9</accession>
<dbReference type="PANTHER" id="PTHR33619">
    <property type="entry name" value="POLYSACCHARIDE EXPORT PROTEIN GFCE-RELATED"/>
    <property type="match status" value="1"/>
</dbReference>
<evidence type="ECO:0000256" key="1">
    <source>
        <dbReference type="ARBA" id="ARBA00022729"/>
    </source>
</evidence>
<dbReference type="InterPro" id="IPR049712">
    <property type="entry name" value="Poly_export"/>
</dbReference>
<dbReference type="Proteomes" id="UP000286482">
    <property type="component" value="Unassembled WGS sequence"/>
</dbReference>
<keyword evidence="5" id="KW-1185">Reference proteome</keyword>
<feature type="domain" description="Soluble ligand binding" evidence="3">
    <location>
        <begin position="585"/>
        <end position="628"/>
    </location>
</feature>
<dbReference type="RefSeq" id="WP_120354978.1">
    <property type="nucleotide sequence ID" value="NZ_RAQO01000005.1"/>
</dbReference>
<feature type="domain" description="Soluble ligand binding" evidence="3">
    <location>
        <begin position="94"/>
        <end position="137"/>
    </location>
</feature>
<dbReference type="Pfam" id="PF10531">
    <property type="entry name" value="SLBB"/>
    <property type="match status" value="6"/>
</dbReference>
<dbReference type="GO" id="GO:0015159">
    <property type="term" value="F:polysaccharide transmembrane transporter activity"/>
    <property type="evidence" value="ECO:0007669"/>
    <property type="project" value="InterPro"/>
</dbReference>
<name>A0A420EDT9_9ALTE</name>
<gene>
    <name evidence="4" type="ORF">DBZ36_10300</name>
</gene>
<dbReference type="OrthoDB" id="9808948at2"/>
<keyword evidence="1" id="KW-0732">Signal</keyword>
<dbReference type="Gene3D" id="3.10.560.10">
    <property type="entry name" value="Outer membrane lipoprotein wza domain like"/>
    <property type="match status" value="6"/>
</dbReference>
<proteinExistence type="predicted"/>
<evidence type="ECO:0000259" key="2">
    <source>
        <dbReference type="Pfam" id="PF02563"/>
    </source>
</evidence>
<dbReference type="InterPro" id="IPR003715">
    <property type="entry name" value="Poly_export_N"/>
</dbReference>
<dbReference type="InterPro" id="IPR019554">
    <property type="entry name" value="Soluble_ligand-bd"/>
</dbReference>
<dbReference type="EMBL" id="RAQO01000005">
    <property type="protein sequence ID" value="RKF18899.1"/>
    <property type="molecule type" value="Genomic_DNA"/>
</dbReference>
<feature type="domain" description="Soluble ligand binding" evidence="3">
    <location>
        <begin position="202"/>
        <end position="243"/>
    </location>
</feature>
<dbReference type="Pfam" id="PF02563">
    <property type="entry name" value="Poly_export"/>
    <property type="match status" value="1"/>
</dbReference>
<organism evidence="4 5">
    <name type="scientific">Alginatibacterium sediminis</name>
    <dbReference type="NCBI Taxonomy" id="2164068"/>
    <lineage>
        <taxon>Bacteria</taxon>
        <taxon>Pseudomonadati</taxon>
        <taxon>Pseudomonadota</taxon>
        <taxon>Gammaproteobacteria</taxon>
        <taxon>Alteromonadales</taxon>
        <taxon>Alteromonadaceae</taxon>
        <taxon>Alginatibacterium</taxon>
    </lineage>
</organism>
<comment type="caution">
    <text evidence="4">The sequence shown here is derived from an EMBL/GenBank/DDBJ whole genome shotgun (WGS) entry which is preliminary data.</text>
</comment>
<dbReference type="PANTHER" id="PTHR33619:SF3">
    <property type="entry name" value="POLYSACCHARIDE EXPORT PROTEIN GFCE-RELATED"/>
    <property type="match status" value="1"/>
</dbReference>
<feature type="domain" description="Polysaccharide export protein N-terminal" evidence="2">
    <location>
        <begin position="16"/>
        <end position="79"/>
    </location>
</feature>
<protein>
    <submittedName>
        <fullName evidence="4">Sugar ABC transporter substrate-binding protein</fullName>
    </submittedName>
</protein>
<sequence>MLFCLLVSAASFAQRGILVKAGDVVQIVLPGESSLDRTFEVNRSGQLILPEVGPVMVSGFSEEQLEKQIQRKLSSAYRDLSGLRVILAEQRIRVSVRGFVKVPGEVVLSQGSGVQMAIQAAGGLRSGAQLDRIQLRRESMPDPLVFNYKSYLDSGDVSLLPTLQSLDVLFVPASPKIGNVAVDFDPKSLNDKGDAAENRSAVKVFGEVYNPGSFSFKANASLVDMLMRAGGVTRYASVEQIRVIVDSRPQTFDLKAYLDSGDASLLPELQAGTTIFVPKQEEEIKSGANTVYVMGEVFKPGAYEGNQSAGFLDILANSGGPTRFAETRQIRIIRQSGGVEPFDLLAFTEGLITSMPDIGPGDAIFVPEKTDLNEKSWTKVSPNRAVKVMGEVNQPGRFEWSDEMSLMDLLAHAGGPKPSADTAAIRILYQMGGQQTKSVLFNLDAYISGESAGNMLPPIVAGTTIMVPQLPDDPSDNKSQWVRQRSEDSIYVFGQVVAPGRYRFDPRMHFLDILAAADGPAANADLRNLRISHRDGGHARVSQLDLALYFETGDESLLPKVVPGDSIYIPEKDRDWLSESKETTVRVLGAVRKPGRYRFNDDMTLLDLLAEAGGLENNGYPEKITVVNLSCCKDKAQSFDLLEFAQTGDFALLPVLRSGDTVYVPMREDSNWAKARQGLEDVFRVVTITAVLGIL</sequence>
<evidence type="ECO:0000259" key="3">
    <source>
        <dbReference type="Pfam" id="PF10531"/>
    </source>
</evidence>
<reference evidence="4 5" key="1">
    <citation type="submission" date="2018-09" db="EMBL/GenBank/DDBJ databases">
        <authorList>
            <person name="Wang Z."/>
        </authorList>
    </citation>
    <scope>NUCLEOTIDE SEQUENCE [LARGE SCALE GENOMIC DNA]</scope>
    <source>
        <strain evidence="4 5">ALS 81</strain>
    </source>
</reference>
<feature type="domain" description="Soluble ligand binding" evidence="3">
    <location>
        <begin position="490"/>
        <end position="536"/>
    </location>
</feature>
<evidence type="ECO:0000313" key="4">
    <source>
        <dbReference type="EMBL" id="RKF18899.1"/>
    </source>
</evidence>
<evidence type="ECO:0000313" key="5">
    <source>
        <dbReference type="Proteomes" id="UP000286482"/>
    </source>
</evidence>
<feature type="domain" description="Soluble ligand binding" evidence="3">
    <location>
        <begin position="386"/>
        <end position="428"/>
    </location>
</feature>
<feature type="domain" description="Soluble ligand binding" evidence="3">
    <location>
        <begin position="291"/>
        <end position="342"/>
    </location>
</feature>